<comment type="similarity">
    <text evidence="2 7">Belongs to the phosphohexose mutase family.</text>
</comment>
<dbReference type="Proteomes" id="UP000054016">
    <property type="component" value="Unassembled WGS sequence"/>
</dbReference>
<evidence type="ECO:0000256" key="7">
    <source>
        <dbReference type="RuleBase" id="RU004326"/>
    </source>
</evidence>
<evidence type="ECO:0000259" key="11">
    <source>
        <dbReference type="Pfam" id="PF02880"/>
    </source>
</evidence>
<evidence type="ECO:0000313" key="12">
    <source>
        <dbReference type="EMBL" id="KON31998.1"/>
    </source>
</evidence>
<accession>A0A0M0BTR8</accession>
<dbReference type="InterPro" id="IPR016066">
    <property type="entry name" value="A-D-PHexomutase_CS"/>
</dbReference>
<dbReference type="InterPro" id="IPR024086">
    <property type="entry name" value="GlmM_arc-type"/>
</dbReference>
<evidence type="ECO:0000259" key="10">
    <source>
        <dbReference type="Pfam" id="PF02879"/>
    </source>
</evidence>
<evidence type="ECO:0000313" key="13">
    <source>
        <dbReference type="Proteomes" id="UP000054016"/>
    </source>
</evidence>
<dbReference type="PROSITE" id="PS00710">
    <property type="entry name" value="PGM_PMM"/>
    <property type="match status" value="1"/>
</dbReference>
<keyword evidence="5 7" id="KW-0460">Magnesium</keyword>
<dbReference type="InterPro" id="IPR005843">
    <property type="entry name" value="A-D-PHexomutase_C"/>
</dbReference>
<evidence type="ECO:0000256" key="6">
    <source>
        <dbReference type="ARBA" id="ARBA00023235"/>
    </source>
</evidence>
<dbReference type="InterPro" id="IPR016055">
    <property type="entry name" value="A-D-PHexomutase_a/b/a-I/II/III"/>
</dbReference>
<keyword evidence="6" id="KW-0413">Isomerase</keyword>
<evidence type="ECO:0008006" key="14">
    <source>
        <dbReference type="Google" id="ProtNLM"/>
    </source>
</evidence>
<organism evidence="12 13">
    <name type="scientific">miscellaneous Crenarchaeota group-1 archaeon SG8-32-3</name>
    <dbReference type="NCBI Taxonomy" id="1685125"/>
    <lineage>
        <taxon>Archaea</taxon>
        <taxon>Candidatus Bathyarchaeota</taxon>
        <taxon>MCG-1</taxon>
    </lineage>
</organism>
<keyword evidence="4 7" id="KW-0479">Metal-binding</keyword>
<reference evidence="13" key="1">
    <citation type="submission" date="2015-06" db="EMBL/GenBank/DDBJ databases">
        <title>New insights into the roles of widespread benthic archaea in carbon and nitrogen cycling.</title>
        <authorList>
            <person name="Lazar C.S."/>
            <person name="Baker B.J."/>
            <person name="Seitz K.W."/>
            <person name="Hyde A.S."/>
            <person name="Dick G.J."/>
            <person name="Hinrichs K.-U."/>
            <person name="Teske A.P."/>
        </authorList>
    </citation>
    <scope>NUCLEOTIDE SEQUENCE [LARGE SCALE GENOMIC DNA]</scope>
</reference>
<evidence type="ECO:0000256" key="3">
    <source>
        <dbReference type="ARBA" id="ARBA00022553"/>
    </source>
</evidence>
<comment type="caution">
    <text evidence="12">The sequence shown here is derived from an EMBL/GenBank/DDBJ whole genome shotgun (WGS) entry which is preliminary data.</text>
</comment>
<evidence type="ECO:0000256" key="4">
    <source>
        <dbReference type="ARBA" id="ARBA00022723"/>
    </source>
</evidence>
<dbReference type="GO" id="GO:0005975">
    <property type="term" value="P:carbohydrate metabolic process"/>
    <property type="evidence" value="ECO:0007669"/>
    <property type="project" value="InterPro"/>
</dbReference>
<dbReference type="InterPro" id="IPR036900">
    <property type="entry name" value="A-D-PHexomutase_C_sf"/>
</dbReference>
<keyword evidence="3" id="KW-0597">Phosphoprotein</keyword>
<feature type="domain" description="Alpha-D-phosphohexomutase alpha/beta/alpha" evidence="9">
    <location>
        <begin position="5"/>
        <end position="133"/>
    </location>
</feature>
<dbReference type="CDD" id="cd03087">
    <property type="entry name" value="PGM_like1"/>
    <property type="match status" value="1"/>
</dbReference>
<dbReference type="PATRIC" id="fig|1685125.3.peg.348"/>
<dbReference type="FunFam" id="3.40.120.10:FF:000003">
    <property type="entry name" value="Phosphoglucosamine mutase"/>
    <property type="match status" value="1"/>
</dbReference>
<evidence type="ECO:0000256" key="2">
    <source>
        <dbReference type="ARBA" id="ARBA00010231"/>
    </source>
</evidence>
<dbReference type="SUPFAM" id="SSF55957">
    <property type="entry name" value="Phosphoglucomutase, C-terminal domain"/>
    <property type="match status" value="1"/>
</dbReference>
<dbReference type="Pfam" id="PF02879">
    <property type="entry name" value="PGM_PMM_II"/>
    <property type="match status" value="1"/>
</dbReference>
<dbReference type="AlphaFoldDB" id="A0A0M0BTR8"/>
<evidence type="ECO:0000259" key="9">
    <source>
        <dbReference type="Pfam" id="PF02878"/>
    </source>
</evidence>
<dbReference type="PANTHER" id="PTHR43771:SF1">
    <property type="entry name" value="PHOSPHOMANNOMUTASE"/>
    <property type="match status" value="1"/>
</dbReference>
<dbReference type="Pfam" id="PF02880">
    <property type="entry name" value="PGM_PMM_III"/>
    <property type="match status" value="1"/>
</dbReference>
<dbReference type="EMBL" id="LFWV01000015">
    <property type="protein sequence ID" value="KON31998.1"/>
    <property type="molecule type" value="Genomic_DNA"/>
</dbReference>
<dbReference type="InterPro" id="IPR005841">
    <property type="entry name" value="Alpha-D-phosphohexomutase_SF"/>
</dbReference>
<gene>
    <name evidence="12" type="ORF">AC478_01565</name>
</gene>
<dbReference type="InterPro" id="IPR005846">
    <property type="entry name" value="A-D-PHexomutase_a/b/a-III"/>
</dbReference>
<dbReference type="SUPFAM" id="SSF53738">
    <property type="entry name" value="Phosphoglucomutase, first 3 domains"/>
    <property type="match status" value="3"/>
</dbReference>
<dbReference type="PANTHER" id="PTHR43771">
    <property type="entry name" value="PHOSPHOMANNOMUTASE"/>
    <property type="match status" value="1"/>
</dbReference>
<protein>
    <recommendedName>
        <fullName evidence="14">Phosphoglucosamine mutase</fullName>
    </recommendedName>
</protein>
<feature type="domain" description="Alpha-D-phosphohexomutase C-terminal" evidence="8">
    <location>
        <begin position="375"/>
        <end position="439"/>
    </location>
</feature>
<feature type="domain" description="Alpha-D-phosphohexomutase alpha/beta/alpha" evidence="10">
    <location>
        <begin position="153"/>
        <end position="254"/>
    </location>
</feature>
<evidence type="ECO:0000256" key="5">
    <source>
        <dbReference type="ARBA" id="ARBA00022842"/>
    </source>
</evidence>
<dbReference type="Pfam" id="PF00408">
    <property type="entry name" value="PGM_PMM_IV"/>
    <property type="match status" value="1"/>
</dbReference>
<dbReference type="Gene3D" id="3.30.310.50">
    <property type="entry name" value="Alpha-D-phosphohexomutase, C-terminal domain"/>
    <property type="match status" value="1"/>
</dbReference>
<dbReference type="InterPro" id="IPR005845">
    <property type="entry name" value="A-D-PHexomutase_a/b/a-II"/>
</dbReference>
<proteinExistence type="inferred from homology"/>
<dbReference type="FunFam" id="3.40.120.10:FF:000001">
    <property type="entry name" value="Phosphoglucosamine mutase"/>
    <property type="match status" value="1"/>
</dbReference>
<name>A0A0M0BTR8_9ARCH</name>
<feature type="domain" description="Alpha-D-phosphohexomutase alpha/beta/alpha" evidence="11">
    <location>
        <begin position="258"/>
        <end position="367"/>
    </location>
</feature>
<dbReference type="InterPro" id="IPR005844">
    <property type="entry name" value="A-D-PHexomutase_a/b/a-I"/>
</dbReference>
<dbReference type="GO" id="GO:0008966">
    <property type="term" value="F:phosphoglucosamine mutase activity"/>
    <property type="evidence" value="ECO:0007669"/>
    <property type="project" value="InterPro"/>
</dbReference>
<dbReference type="GO" id="GO:0000287">
    <property type="term" value="F:magnesium ion binding"/>
    <property type="evidence" value="ECO:0007669"/>
    <property type="project" value="InterPro"/>
</dbReference>
<evidence type="ECO:0000259" key="8">
    <source>
        <dbReference type="Pfam" id="PF00408"/>
    </source>
</evidence>
<comment type="cofactor">
    <cofactor evidence="1">
        <name>Mg(2+)</name>
        <dbReference type="ChEBI" id="CHEBI:18420"/>
    </cofactor>
</comment>
<evidence type="ECO:0000256" key="1">
    <source>
        <dbReference type="ARBA" id="ARBA00001946"/>
    </source>
</evidence>
<dbReference type="Pfam" id="PF02878">
    <property type="entry name" value="PGM_PMM_I"/>
    <property type="match status" value="1"/>
</dbReference>
<dbReference type="Gene3D" id="3.40.120.10">
    <property type="entry name" value="Alpha-D-Glucose-1,6-Bisphosphate, subunit A, domain 3"/>
    <property type="match status" value="3"/>
</dbReference>
<sequence length="455" mass="49656">MTSKKLFGTNGIRGLSNKELTPEIAIKVGSAIGTFFKKKDLLVGHDARTSGSMFAKAVIAGLTSTGCNVFFAGMASTPALQYAVKNRCMDGGVIITASHNPPEYNGIKVIWKDGIEISHEQETEIEKIYFQNKPLLAEWDKLGAKHELTVVNEDYIEAVKKHVNIAKIAEKNYHVVVDAANSVGSLATPQLLRELGCKVTTINANIDGTFPGRMPEPRPENLQETSAIVKAVGADLGVAFDGDADRSIFVGENGEIYWGDKTFAVVEKQFLIENPNSKIVTSISSSTLIKDVAEAYKGEIVWTKVGSVTVSQTMKEVNAKLGGEENGGVFYGPHQAVRDGAMTTALILNIMAETGKKLSELIAEQPQYFIEKGKVQCSEDKKEKVHKKLLEQVKGENVSTVDGVKIWFEDKSAILVRPSGTEPVYRLYAEAKTQEKALTLIKDYSITLTRILAII</sequence>
<dbReference type="PRINTS" id="PR00509">
    <property type="entry name" value="PGMPMM"/>
</dbReference>
<dbReference type="NCBIfam" id="TIGR03990">
    <property type="entry name" value="Arch_GlmM"/>
    <property type="match status" value="1"/>
</dbReference>